<feature type="transmembrane region" description="Helical" evidence="9">
    <location>
        <begin position="58"/>
        <end position="82"/>
    </location>
</feature>
<feature type="transmembrane region" description="Helical" evidence="9">
    <location>
        <begin position="29"/>
        <end position="49"/>
    </location>
</feature>
<evidence type="ECO:0000256" key="8">
    <source>
        <dbReference type="SAM" id="MobiDB-lite"/>
    </source>
</evidence>
<evidence type="ECO:0000256" key="3">
    <source>
        <dbReference type="ARBA" id="ARBA00022737"/>
    </source>
</evidence>
<keyword evidence="3" id="KW-0677">Repeat</keyword>
<feature type="transmembrane region" description="Helical" evidence="9">
    <location>
        <begin position="670"/>
        <end position="690"/>
    </location>
</feature>
<evidence type="ECO:0000256" key="7">
    <source>
        <dbReference type="PROSITE-ProRule" id="PRU01087"/>
    </source>
</evidence>
<feature type="transmembrane region" description="Helical" evidence="9">
    <location>
        <begin position="598"/>
        <end position="619"/>
    </location>
</feature>
<dbReference type="PROSITE" id="PS51751">
    <property type="entry name" value="EXPERA"/>
    <property type="match status" value="2"/>
</dbReference>
<keyword evidence="2 7" id="KW-0812">Transmembrane</keyword>
<proteinExistence type="inferred from homology"/>
<keyword evidence="4 7" id="KW-1133">Transmembrane helix</keyword>
<dbReference type="InterPro" id="IPR059044">
    <property type="entry name" value="TM_Tm6sf1/2"/>
</dbReference>
<comment type="subcellular location">
    <subcellularLocation>
        <location evidence="1">Endomembrane system</location>
        <topology evidence="1">Multi-pass membrane protein</topology>
    </subcellularLocation>
</comment>
<feature type="domain" description="EXPERA" evidence="10">
    <location>
        <begin position="387"/>
        <end position="515"/>
    </location>
</feature>
<keyword evidence="12" id="KW-1185">Reference proteome</keyword>
<protein>
    <recommendedName>
        <fullName evidence="10">EXPERA domain-containing protein</fullName>
    </recommendedName>
</protein>
<dbReference type="InterPro" id="IPR033118">
    <property type="entry name" value="EXPERA"/>
</dbReference>
<dbReference type="Pfam" id="PF26083">
    <property type="entry name" value="TM_Tm6sf2"/>
    <property type="match status" value="1"/>
</dbReference>
<dbReference type="AlphaFoldDB" id="A0A813S9G3"/>
<reference evidence="11" key="1">
    <citation type="submission" date="2021-02" db="EMBL/GenBank/DDBJ databases">
        <authorList>
            <person name="Nowell W R."/>
        </authorList>
    </citation>
    <scope>NUCLEOTIDE SEQUENCE</scope>
</reference>
<dbReference type="CDD" id="cd21106">
    <property type="entry name" value="TM6SF1-like"/>
    <property type="match status" value="1"/>
</dbReference>
<dbReference type="GO" id="GO:0016020">
    <property type="term" value="C:membrane"/>
    <property type="evidence" value="ECO:0007669"/>
    <property type="project" value="UniProtKB-UniRule"/>
</dbReference>
<feature type="transmembrane region" description="Helical" evidence="9">
    <location>
        <begin position="143"/>
        <end position="164"/>
    </location>
</feature>
<evidence type="ECO:0000256" key="2">
    <source>
        <dbReference type="ARBA" id="ARBA00022692"/>
    </source>
</evidence>
<dbReference type="EMBL" id="CAJNOR010000091">
    <property type="protein sequence ID" value="CAF0793112.1"/>
    <property type="molecule type" value="Genomic_DNA"/>
</dbReference>
<feature type="domain" description="EXPERA" evidence="10">
    <location>
        <begin position="547"/>
        <end position="689"/>
    </location>
</feature>
<evidence type="ECO:0000256" key="4">
    <source>
        <dbReference type="ARBA" id="ARBA00022989"/>
    </source>
</evidence>
<evidence type="ECO:0000256" key="5">
    <source>
        <dbReference type="ARBA" id="ARBA00023136"/>
    </source>
</evidence>
<name>A0A813S9G3_ADIRI</name>
<dbReference type="SUPFAM" id="SSF81321">
    <property type="entry name" value="Family A G protein-coupled receptor-like"/>
    <property type="match status" value="1"/>
</dbReference>
<evidence type="ECO:0000256" key="6">
    <source>
        <dbReference type="ARBA" id="ARBA00034760"/>
    </source>
</evidence>
<gene>
    <name evidence="11" type="ORF">XAT740_LOCUS2586</name>
</gene>
<feature type="transmembrane region" description="Helical" evidence="9">
    <location>
        <begin position="184"/>
        <end position="205"/>
    </location>
</feature>
<dbReference type="PANTHER" id="PTHR14568">
    <property type="entry name" value="TRANSMEMBRANE SUPERFAMILY 6 MEMBER 1/2"/>
    <property type="match status" value="1"/>
</dbReference>
<comment type="caution">
    <text evidence="11">The sequence shown here is derived from an EMBL/GenBank/DDBJ whole genome shotgun (WGS) entry which is preliminary data.</text>
</comment>
<feature type="region of interest" description="Disordered" evidence="8">
    <location>
        <begin position="288"/>
        <end position="309"/>
    </location>
</feature>
<feature type="transmembrane region" description="Helical" evidence="9">
    <location>
        <begin position="549"/>
        <end position="570"/>
    </location>
</feature>
<dbReference type="InterPro" id="IPR047195">
    <property type="entry name" value="TM6SF1-like"/>
</dbReference>
<evidence type="ECO:0000313" key="12">
    <source>
        <dbReference type="Proteomes" id="UP000663828"/>
    </source>
</evidence>
<evidence type="ECO:0000256" key="1">
    <source>
        <dbReference type="ARBA" id="ARBA00004127"/>
    </source>
</evidence>
<dbReference type="Proteomes" id="UP000663828">
    <property type="component" value="Unassembled WGS sequence"/>
</dbReference>
<feature type="transmembrane region" description="Helical" evidence="9">
    <location>
        <begin position="390"/>
        <end position="411"/>
    </location>
</feature>
<dbReference type="PANTHER" id="PTHR14568:SF8">
    <property type="entry name" value="EXPERA DOMAIN-CONTAINING PROTEIN"/>
    <property type="match status" value="1"/>
</dbReference>
<keyword evidence="5 7" id="KW-0472">Membrane</keyword>
<evidence type="ECO:0000259" key="10">
    <source>
        <dbReference type="PROSITE" id="PS51751"/>
    </source>
</evidence>
<evidence type="ECO:0000313" key="11">
    <source>
        <dbReference type="EMBL" id="CAF0793112.1"/>
    </source>
</evidence>
<organism evidence="11 12">
    <name type="scientific">Adineta ricciae</name>
    <name type="common">Rotifer</name>
    <dbReference type="NCBI Taxonomy" id="249248"/>
    <lineage>
        <taxon>Eukaryota</taxon>
        <taxon>Metazoa</taxon>
        <taxon>Spiralia</taxon>
        <taxon>Gnathifera</taxon>
        <taxon>Rotifera</taxon>
        <taxon>Eurotatoria</taxon>
        <taxon>Bdelloidea</taxon>
        <taxon>Adinetida</taxon>
        <taxon>Adinetidae</taxon>
        <taxon>Adineta</taxon>
    </lineage>
</organism>
<feature type="transmembrane region" description="Helical" evidence="9">
    <location>
        <begin position="329"/>
        <end position="348"/>
    </location>
</feature>
<feature type="transmembrane region" description="Helical" evidence="9">
    <location>
        <begin position="469"/>
        <end position="491"/>
    </location>
</feature>
<dbReference type="Gene3D" id="1.20.1070.10">
    <property type="entry name" value="Rhodopsin 7-helix transmembrane proteins"/>
    <property type="match status" value="1"/>
</dbReference>
<feature type="transmembrane region" description="Helical" evidence="9">
    <location>
        <begin position="102"/>
        <end position="122"/>
    </location>
</feature>
<evidence type="ECO:0000256" key="9">
    <source>
        <dbReference type="SAM" id="Phobius"/>
    </source>
</evidence>
<feature type="transmembrane region" description="Helical" evidence="9">
    <location>
        <begin position="360"/>
        <end position="378"/>
    </location>
</feature>
<feature type="transmembrane region" description="Helical" evidence="9">
    <location>
        <begin position="437"/>
        <end position="457"/>
    </location>
</feature>
<comment type="similarity">
    <text evidence="6">Belongs to the TM6SF family.</text>
</comment>
<sequence>MSADNQTYLLPSETVLVLNIIQHYFVDQLPLVITILGLLGFIGNCFTFLQPVLRRTSFCIYTLCGSCVDIINIFVNLFPNYLNLSMEDLTPSKSNRLRCKMKIFSLVFLPQLSMNLLIMSLIDRLVCTYSPTHRVRFLLQSKMVPWLIGITIVISSIMSSYAPILNDIIPGIGCNTTNALSNSAWYISIHGILTPLVMLILVSLTHRRFSQSRQRVMEISKTKRRHFRNQFVTMVFAQSDCVVFNVPVQNKVVHRGSLCATESVANRYFSLLDTIDVDIEHSQLTRMSRRKNTKLPTGTDEKALATNEPSAKSKPLVKSVNIESPPTRVLCGVIGVSFLSVPICYILSYMKEMKDSLNVFLYSAVICIAVAPLTYFLLIKHLLHVKKELYFYVFTIFSFTAIADLLLALTIDGYSSAFLFYLEQGEVYLKTGHGLFINYWDGTMHFLLYLIMIYCMLKQQTKTKFFRFLSLFWCGSIINSLIVLVGGAAVGQFGSHIKPSCLLNVPYMMFPLIFLLRQCHSRQAFIQQQNKENRKVPSRKSLNARPLDILFIGYFIFAILFAIFRVLHALKTPLTKNSFYYDYEPYILNKSGFPTVQLLTYGFYFVAYYYLAINALIFYDQQPSQYNWFPDWTMVHAGAAAQAQFSYLLSSLHDPPLFPESSWSAIPLNNWWTSVGLNLILAIVPQLLAFRVCTGNRDREFY</sequence>
<accession>A0A813S9G3</accession>
<dbReference type="GO" id="GO:0012505">
    <property type="term" value="C:endomembrane system"/>
    <property type="evidence" value="ECO:0007669"/>
    <property type="project" value="UniProtKB-SubCell"/>
</dbReference>